<feature type="domain" description="NADPH-dependent FMN reductase-like" evidence="1">
    <location>
        <begin position="9"/>
        <end position="114"/>
    </location>
</feature>
<dbReference type="AlphaFoldDB" id="A0A2K2TJ89"/>
<dbReference type="Gene3D" id="3.40.50.360">
    <property type="match status" value="1"/>
</dbReference>
<dbReference type="GO" id="GO:0016491">
    <property type="term" value="F:oxidoreductase activity"/>
    <property type="evidence" value="ECO:0007669"/>
    <property type="project" value="InterPro"/>
</dbReference>
<evidence type="ECO:0000313" key="2">
    <source>
        <dbReference type="EMBL" id="PNV58028.1"/>
    </source>
</evidence>
<evidence type="ECO:0000313" key="3">
    <source>
        <dbReference type="Proteomes" id="UP000236514"/>
    </source>
</evidence>
<dbReference type="EMBL" id="POTQ01000008">
    <property type="protein sequence ID" value="PNV58028.1"/>
    <property type="molecule type" value="Genomic_DNA"/>
</dbReference>
<accession>A0A2K2TJ89</accession>
<sequence length="143" mass="16167">MMDLTSANRILFINASEHSHGTTTRLGHRLLAGKDVTQLDLIDYHLNRLGQHLPGDQLPAIIERIDQVDTIVIGIPIYWHMISAIAKTLFERLFWDGGQHLRGKQLGVFIHGMEPSDAIENTQILVRRYTEVECMISLGVDVL</sequence>
<comment type="caution">
    <text evidence="2">The sequence shown here is derived from an EMBL/GenBank/DDBJ whole genome shotgun (WGS) entry which is preliminary data.</text>
</comment>
<evidence type="ECO:0000259" key="1">
    <source>
        <dbReference type="Pfam" id="PF03358"/>
    </source>
</evidence>
<protein>
    <submittedName>
        <fullName evidence="2">NAD(P)H dehydrogenase</fullName>
    </submittedName>
</protein>
<dbReference type="InterPro" id="IPR029039">
    <property type="entry name" value="Flavoprotein-like_sf"/>
</dbReference>
<reference evidence="2 3" key="1">
    <citation type="submission" date="2018-01" db="EMBL/GenBank/DDBJ databases">
        <title>Draft genome sequence of the feruloyl esterase-producing strain Lactobacillus fermentum CRL 1446, isolated from artisanal goat milk cheese.</title>
        <authorList>
            <person name="Abeijon Mukdsi M.C."/>
            <person name="Saavedra L."/>
            <person name="Gauffin Cano M.P."/>
            <person name="Hebert E.M."/>
            <person name="Medina R.B."/>
        </authorList>
    </citation>
    <scope>NUCLEOTIDE SEQUENCE [LARGE SCALE GENOMIC DNA]</scope>
    <source>
        <strain evidence="2 3">CRL 1446</strain>
    </source>
</reference>
<gene>
    <name evidence="2" type="ORF">C1Y38_05260</name>
</gene>
<dbReference type="InterPro" id="IPR005025">
    <property type="entry name" value="FMN_Rdtase-like_dom"/>
</dbReference>
<name>A0A2K2TJ89_LIMFE</name>
<dbReference type="SUPFAM" id="SSF52218">
    <property type="entry name" value="Flavoproteins"/>
    <property type="match status" value="1"/>
</dbReference>
<proteinExistence type="predicted"/>
<dbReference type="Proteomes" id="UP000236514">
    <property type="component" value="Unassembled WGS sequence"/>
</dbReference>
<organism evidence="2 3">
    <name type="scientific">Limosilactobacillus fermentum</name>
    <name type="common">Lactobacillus fermentum</name>
    <dbReference type="NCBI Taxonomy" id="1613"/>
    <lineage>
        <taxon>Bacteria</taxon>
        <taxon>Bacillati</taxon>
        <taxon>Bacillota</taxon>
        <taxon>Bacilli</taxon>
        <taxon>Lactobacillales</taxon>
        <taxon>Lactobacillaceae</taxon>
        <taxon>Limosilactobacillus</taxon>
    </lineage>
</organism>
<dbReference type="Pfam" id="PF03358">
    <property type="entry name" value="FMN_red"/>
    <property type="match status" value="1"/>
</dbReference>